<keyword evidence="1" id="KW-0378">Hydrolase</keyword>
<evidence type="ECO:0000313" key="1">
    <source>
        <dbReference type="EMBL" id="MPM34623.1"/>
    </source>
</evidence>
<protein>
    <submittedName>
        <fullName evidence="1">Sugar phosphatase YidA</fullName>
        <ecNumber evidence="1">3.1.3.23</ecNumber>
    </submittedName>
</protein>
<dbReference type="InterPro" id="IPR006379">
    <property type="entry name" value="HAD-SF_hydro_IIB"/>
</dbReference>
<dbReference type="AlphaFoldDB" id="A0A644Z7C5"/>
<accession>A0A644Z7C5</accession>
<dbReference type="PROSITE" id="PS01228">
    <property type="entry name" value="COF_1"/>
    <property type="match status" value="1"/>
</dbReference>
<dbReference type="InterPro" id="IPR000150">
    <property type="entry name" value="Cof"/>
</dbReference>
<dbReference type="NCBIfam" id="TIGR01484">
    <property type="entry name" value="HAD-SF-IIB"/>
    <property type="match status" value="1"/>
</dbReference>
<dbReference type="InterPro" id="IPR023214">
    <property type="entry name" value="HAD_sf"/>
</dbReference>
<dbReference type="PANTHER" id="PTHR10000">
    <property type="entry name" value="PHOSPHOSERINE PHOSPHATASE"/>
    <property type="match status" value="1"/>
</dbReference>
<dbReference type="Pfam" id="PF08282">
    <property type="entry name" value="Hydrolase_3"/>
    <property type="match status" value="1"/>
</dbReference>
<dbReference type="PANTHER" id="PTHR10000:SF8">
    <property type="entry name" value="HAD SUPERFAMILY HYDROLASE-LIKE, TYPE 3"/>
    <property type="match status" value="1"/>
</dbReference>
<gene>
    <name evidence="1" type="primary">yidA_14</name>
    <name evidence="1" type="ORF">SDC9_81209</name>
</gene>
<sequence>MAIKAIVLDIDGTLLNDQKEISPRTRESLLRAQEAGVKVVLASGRPISAMERFSKELKLDQYHGLLLSYNGACVTDCATNETLFSQSMSDEVGKEILAHLANFEVKPMVAHKDYMYVNNVYDCMITASPHGLKNIIEYESRSGNFKLCEVDNLAEFVDFPLHKILVAGEPEYLEANWKAIMQPFEGRVSGYFSAPFYFEFTDKGIDKAFALDKSLQPLGINSENVISFGDGENDTSIIAYAGVGVAMGNAIDALKASANEITLSNNEDGIAHMLERYL</sequence>
<dbReference type="GO" id="GO:0005829">
    <property type="term" value="C:cytosol"/>
    <property type="evidence" value="ECO:0007669"/>
    <property type="project" value="TreeGrafter"/>
</dbReference>
<dbReference type="Gene3D" id="3.40.50.1000">
    <property type="entry name" value="HAD superfamily/HAD-like"/>
    <property type="match status" value="1"/>
</dbReference>
<dbReference type="SFLD" id="SFLDG01140">
    <property type="entry name" value="C2.B:_Phosphomannomutase_and_P"/>
    <property type="match status" value="1"/>
</dbReference>
<dbReference type="SFLD" id="SFLDG01144">
    <property type="entry name" value="C2.B.4:_PGP_Like"/>
    <property type="match status" value="1"/>
</dbReference>
<dbReference type="InterPro" id="IPR036412">
    <property type="entry name" value="HAD-like_sf"/>
</dbReference>
<dbReference type="SUPFAM" id="SSF56784">
    <property type="entry name" value="HAD-like"/>
    <property type="match status" value="1"/>
</dbReference>
<organism evidence="1">
    <name type="scientific">bioreactor metagenome</name>
    <dbReference type="NCBI Taxonomy" id="1076179"/>
    <lineage>
        <taxon>unclassified sequences</taxon>
        <taxon>metagenomes</taxon>
        <taxon>ecological metagenomes</taxon>
    </lineage>
</organism>
<dbReference type="PROSITE" id="PS01229">
    <property type="entry name" value="COF_2"/>
    <property type="match status" value="1"/>
</dbReference>
<dbReference type="Gene3D" id="3.30.1240.10">
    <property type="match status" value="1"/>
</dbReference>
<proteinExistence type="predicted"/>
<dbReference type="EC" id="3.1.3.23" evidence="1"/>
<dbReference type="GO" id="GO:0050308">
    <property type="term" value="F:sugar-phosphatase activity"/>
    <property type="evidence" value="ECO:0007669"/>
    <property type="project" value="UniProtKB-EC"/>
</dbReference>
<comment type="caution">
    <text evidence="1">The sequence shown here is derived from an EMBL/GenBank/DDBJ whole genome shotgun (WGS) entry which is preliminary data.</text>
</comment>
<dbReference type="EMBL" id="VSSQ01007028">
    <property type="protein sequence ID" value="MPM34623.1"/>
    <property type="molecule type" value="Genomic_DNA"/>
</dbReference>
<dbReference type="GO" id="GO:0000287">
    <property type="term" value="F:magnesium ion binding"/>
    <property type="evidence" value="ECO:0007669"/>
    <property type="project" value="TreeGrafter"/>
</dbReference>
<dbReference type="CDD" id="cd07516">
    <property type="entry name" value="HAD_Pase"/>
    <property type="match status" value="1"/>
</dbReference>
<dbReference type="SFLD" id="SFLDS00003">
    <property type="entry name" value="Haloacid_Dehalogenase"/>
    <property type="match status" value="1"/>
</dbReference>
<name>A0A644Z7C5_9ZZZZ</name>
<dbReference type="NCBIfam" id="TIGR00099">
    <property type="entry name" value="Cof-subfamily"/>
    <property type="match status" value="1"/>
</dbReference>
<reference evidence="1" key="1">
    <citation type="submission" date="2019-08" db="EMBL/GenBank/DDBJ databases">
        <authorList>
            <person name="Kucharzyk K."/>
            <person name="Murdoch R.W."/>
            <person name="Higgins S."/>
            <person name="Loffler F."/>
        </authorList>
    </citation>
    <scope>NUCLEOTIDE SEQUENCE</scope>
</reference>